<evidence type="ECO:0000313" key="2">
    <source>
        <dbReference type="EMBL" id="MCS0638076.1"/>
    </source>
</evidence>
<keyword evidence="1" id="KW-0812">Transmembrane</keyword>
<reference evidence="2" key="1">
    <citation type="submission" date="2022-08" db="EMBL/GenBank/DDBJ databases">
        <authorList>
            <person name="Somphong A."/>
            <person name="Phongsopitanun W."/>
        </authorList>
    </citation>
    <scope>NUCLEOTIDE SEQUENCE</scope>
    <source>
        <strain evidence="2">LP05-1</strain>
    </source>
</reference>
<dbReference type="EMBL" id="JANUGQ010000019">
    <property type="protein sequence ID" value="MCS0638076.1"/>
    <property type="molecule type" value="Genomic_DNA"/>
</dbReference>
<keyword evidence="1" id="KW-1133">Transmembrane helix</keyword>
<protein>
    <submittedName>
        <fullName evidence="2">Uncharacterized protein</fullName>
    </submittedName>
</protein>
<feature type="transmembrane region" description="Helical" evidence="1">
    <location>
        <begin position="18"/>
        <end position="37"/>
    </location>
</feature>
<sequence length="108" mass="11353">MNTPAPAHPARDHDRTRFWAAACAVLFVPAVVLAGLLTLSSERAGRCLTYGEQCHQALPGSLFTWGAGLAAVAFAAALAAPTPRLRRTALAAQLLFEGLPLLVILSYA</sequence>
<proteinExistence type="predicted"/>
<gene>
    <name evidence="2" type="ORF">NX801_20940</name>
</gene>
<keyword evidence="3" id="KW-1185">Reference proteome</keyword>
<evidence type="ECO:0000256" key="1">
    <source>
        <dbReference type="SAM" id="Phobius"/>
    </source>
</evidence>
<comment type="caution">
    <text evidence="2">The sequence shown here is derived from an EMBL/GenBank/DDBJ whole genome shotgun (WGS) entry which is preliminary data.</text>
</comment>
<accession>A0ABT2CKX8</accession>
<feature type="transmembrane region" description="Helical" evidence="1">
    <location>
        <begin position="90"/>
        <end position="107"/>
    </location>
</feature>
<organism evidence="2 3">
    <name type="scientific">Streptomyces pyxinae</name>
    <dbReference type="NCBI Taxonomy" id="2970734"/>
    <lineage>
        <taxon>Bacteria</taxon>
        <taxon>Bacillati</taxon>
        <taxon>Actinomycetota</taxon>
        <taxon>Actinomycetes</taxon>
        <taxon>Kitasatosporales</taxon>
        <taxon>Streptomycetaceae</taxon>
        <taxon>Streptomyces</taxon>
    </lineage>
</organism>
<name>A0ABT2CKX8_9ACTN</name>
<dbReference type="RefSeq" id="WP_258789347.1">
    <property type="nucleotide sequence ID" value="NZ_JANUGQ010000019.1"/>
</dbReference>
<keyword evidence="1" id="KW-0472">Membrane</keyword>
<dbReference type="Proteomes" id="UP001431313">
    <property type="component" value="Unassembled WGS sequence"/>
</dbReference>
<evidence type="ECO:0000313" key="3">
    <source>
        <dbReference type="Proteomes" id="UP001431313"/>
    </source>
</evidence>
<feature type="transmembrane region" description="Helical" evidence="1">
    <location>
        <begin position="57"/>
        <end position="78"/>
    </location>
</feature>